<proteinExistence type="predicted"/>
<keyword evidence="3" id="KW-1185">Reference proteome</keyword>
<reference evidence="2" key="2">
    <citation type="submission" date="2015-06" db="UniProtKB">
        <authorList>
            <consortium name="EnsemblPlants"/>
        </authorList>
    </citation>
    <scope>IDENTIFICATION</scope>
</reference>
<feature type="compositionally biased region" description="Low complexity" evidence="1">
    <location>
        <begin position="59"/>
        <end position="72"/>
    </location>
</feature>
<sequence>MPTVAASGRGLRRMMYHLITRKYHLQCGKNRMIPYRYHMILYKYHMIPASSPVHGPHRSSSPATASSAGTSSPAATSIVHASAGGCVLHAGARHRCRRHHYAGSSAVHAPRRSSSPAPSLSPHAGSSTVHATMPHAGTRRQPRPPCRSSATAAAASAADVSLICAAPMVAFILASEEGGQGAIPLEQYLNGIPVYSSSPIESIDSGEDG</sequence>
<dbReference type="HOGENOM" id="CLU_1317305_0_0_1"/>
<dbReference type="Gramene" id="ORUFI04G16560.1">
    <property type="protein sequence ID" value="ORUFI04G16560.1"/>
    <property type="gene ID" value="ORUFI04G16560"/>
</dbReference>
<feature type="compositionally biased region" description="Low complexity" evidence="1">
    <location>
        <begin position="102"/>
        <end position="127"/>
    </location>
</feature>
<dbReference type="EnsemblPlants" id="ORUFI04G16560.1">
    <property type="protein sequence ID" value="ORUFI04G16560.1"/>
    <property type="gene ID" value="ORUFI04G16560"/>
</dbReference>
<feature type="region of interest" description="Disordered" evidence="1">
    <location>
        <begin position="101"/>
        <end position="150"/>
    </location>
</feature>
<feature type="region of interest" description="Disordered" evidence="1">
    <location>
        <begin position="52"/>
        <end position="72"/>
    </location>
</feature>
<evidence type="ECO:0000313" key="3">
    <source>
        <dbReference type="Proteomes" id="UP000008022"/>
    </source>
</evidence>
<dbReference type="Proteomes" id="UP000008022">
    <property type="component" value="Unassembled WGS sequence"/>
</dbReference>
<protein>
    <submittedName>
        <fullName evidence="2">Uncharacterized protein</fullName>
    </submittedName>
</protein>
<organism evidence="2 3">
    <name type="scientific">Oryza rufipogon</name>
    <name type="common">Brownbeard rice</name>
    <name type="synonym">Asian wild rice</name>
    <dbReference type="NCBI Taxonomy" id="4529"/>
    <lineage>
        <taxon>Eukaryota</taxon>
        <taxon>Viridiplantae</taxon>
        <taxon>Streptophyta</taxon>
        <taxon>Embryophyta</taxon>
        <taxon>Tracheophyta</taxon>
        <taxon>Spermatophyta</taxon>
        <taxon>Magnoliopsida</taxon>
        <taxon>Liliopsida</taxon>
        <taxon>Poales</taxon>
        <taxon>Poaceae</taxon>
        <taxon>BOP clade</taxon>
        <taxon>Oryzoideae</taxon>
        <taxon>Oryzeae</taxon>
        <taxon>Oryzinae</taxon>
        <taxon>Oryza</taxon>
    </lineage>
</organism>
<reference evidence="3" key="1">
    <citation type="submission" date="2013-06" db="EMBL/GenBank/DDBJ databases">
        <authorList>
            <person name="Zhao Q."/>
        </authorList>
    </citation>
    <scope>NUCLEOTIDE SEQUENCE</scope>
    <source>
        <strain evidence="3">cv. W1943</strain>
    </source>
</reference>
<name>A0A0E0PA72_ORYRU</name>
<accession>A0A0E0PA72</accession>
<evidence type="ECO:0000313" key="2">
    <source>
        <dbReference type="EnsemblPlants" id="ORUFI04G16560.1"/>
    </source>
</evidence>
<dbReference type="AlphaFoldDB" id="A0A0E0PA72"/>
<evidence type="ECO:0000256" key="1">
    <source>
        <dbReference type="SAM" id="MobiDB-lite"/>
    </source>
</evidence>